<dbReference type="GO" id="GO:0000162">
    <property type="term" value="P:L-tryptophan biosynthetic process"/>
    <property type="evidence" value="ECO:0007669"/>
    <property type="project" value="TreeGrafter"/>
</dbReference>
<reference evidence="3" key="2">
    <citation type="submission" date="2019-11" db="EMBL/GenBank/DDBJ databases">
        <title>Whole genome comparisons of Staphylococcus agnetis isolates from cattle and chickens.</title>
        <authorList>
            <person name="Rhoads D."/>
            <person name="Shwani A."/>
            <person name="Adkins P."/>
            <person name="Calcutt M."/>
            <person name="Middleton J."/>
        </authorList>
    </citation>
    <scope>NUCLEOTIDE SEQUENCE</scope>
    <source>
        <strain evidence="3">1387</strain>
    </source>
</reference>
<dbReference type="EMBL" id="WMFL01000079">
    <property type="protein sequence ID" value="NJI02751.1"/>
    <property type="molecule type" value="Genomic_DNA"/>
</dbReference>
<dbReference type="Pfam" id="PF00117">
    <property type="entry name" value="GATase"/>
    <property type="match status" value="1"/>
</dbReference>
<evidence type="ECO:0000313" key="4">
    <source>
        <dbReference type="EMBL" id="OTW30352.1"/>
    </source>
</evidence>
<dbReference type="PANTHER" id="PTHR43418">
    <property type="entry name" value="MULTIFUNCTIONAL TRYPTOPHAN BIOSYNTHESIS PROTEIN-RELATED"/>
    <property type="match status" value="1"/>
</dbReference>
<dbReference type="PRINTS" id="PR00096">
    <property type="entry name" value="GATASE"/>
</dbReference>
<dbReference type="CDD" id="cd01743">
    <property type="entry name" value="GATase1_Anthranilate_Synthase"/>
    <property type="match status" value="1"/>
</dbReference>
<evidence type="ECO:0000313" key="6">
    <source>
        <dbReference type="Proteomes" id="UP000646308"/>
    </source>
</evidence>
<accession>A0AAW9YT69</accession>
<dbReference type="PROSITE" id="PS51273">
    <property type="entry name" value="GATASE_TYPE_1"/>
    <property type="match status" value="1"/>
</dbReference>
<evidence type="ECO:0000313" key="3">
    <source>
        <dbReference type="EMBL" id="NJI02751.1"/>
    </source>
</evidence>
<comment type="caution">
    <text evidence="3">The sequence shown here is derived from an EMBL/GenBank/DDBJ whole genome shotgun (WGS) entry which is preliminary data.</text>
</comment>
<gene>
    <name evidence="4" type="ORF">B9M88_10390</name>
    <name evidence="3" type="ORF">GLV84_07915</name>
</gene>
<dbReference type="AlphaFoldDB" id="A0AAW9YT69"/>
<dbReference type="GO" id="GO:0005829">
    <property type="term" value="C:cytosol"/>
    <property type="evidence" value="ECO:0007669"/>
    <property type="project" value="TreeGrafter"/>
</dbReference>
<dbReference type="InterPro" id="IPR006221">
    <property type="entry name" value="TrpG/PapA_dom"/>
</dbReference>
<keyword evidence="5" id="KW-1185">Reference proteome</keyword>
<dbReference type="InterPro" id="IPR050472">
    <property type="entry name" value="Anth_synth/Amidotransfase"/>
</dbReference>
<keyword evidence="1 4" id="KW-0315">Glutamine amidotransferase</keyword>
<dbReference type="NCBIfam" id="TIGR00566">
    <property type="entry name" value="trpG_papA"/>
    <property type="match status" value="1"/>
</dbReference>
<dbReference type="InterPro" id="IPR017926">
    <property type="entry name" value="GATASE"/>
</dbReference>
<dbReference type="PRINTS" id="PR00099">
    <property type="entry name" value="CPSGATASE"/>
</dbReference>
<protein>
    <submittedName>
        <fullName evidence="3">Aminodeoxychorismate/anthranilate synthase component II</fullName>
    </submittedName>
    <submittedName>
        <fullName evidence="4">Glutamine amidotransferase</fullName>
    </submittedName>
</protein>
<organism evidence="3 6">
    <name type="scientific">Staphylococcus agnetis</name>
    <dbReference type="NCBI Taxonomy" id="985762"/>
    <lineage>
        <taxon>Bacteria</taxon>
        <taxon>Bacillati</taxon>
        <taxon>Bacillota</taxon>
        <taxon>Bacilli</taxon>
        <taxon>Bacillales</taxon>
        <taxon>Staphylococcaceae</taxon>
        <taxon>Staphylococcus</taxon>
    </lineage>
</organism>
<dbReference type="Proteomes" id="UP000195208">
    <property type="component" value="Unassembled WGS sequence"/>
</dbReference>
<evidence type="ECO:0000256" key="1">
    <source>
        <dbReference type="ARBA" id="ARBA00022962"/>
    </source>
</evidence>
<dbReference type="EMBL" id="NEFX01000020">
    <property type="protein sequence ID" value="OTW30352.1"/>
    <property type="molecule type" value="Genomic_DNA"/>
</dbReference>
<dbReference type="InterPro" id="IPR029062">
    <property type="entry name" value="Class_I_gatase-like"/>
</dbReference>
<dbReference type="Proteomes" id="UP000646308">
    <property type="component" value="Unassembled WGS sequence"/>
</dbReference>
<feature type="domain" description="Glutamine amidotransferase" evidence="2">
    <location>
        <begin position="3"/>
        <end position="180"/>
    </location>
</feature>
<proteinExistence type="predicted"/>
<reference evidence="4 5" key="1">
    <citation type="submission" date="2017-04" db="EMBL/GenBank/DDBJ databases">
        <title>Staphylococcus agnetis, a potential pathogen in the broiler production.</title>
        <authorList>
            <person name="Poulsen L."/>
        </authorList>
    </citation>
    <scope>NUCLEOTIDE SEQUENCE [LARGE SCALE GENOMIC DNA]</scope>
    <source>
        <strain evidence="4 5">723_310714_2_2_spleen</strain>
    </source>
</reference>
<dbReference type="GeneID" id="57692508"/>
<evidence type="ECO:0000259" key="2">
    <source>
        <dbReference type="Pfam" id="PF00117"/>
    </source>
</evidence>
<dbReference type="KEGG" id="sagq:EP23_07915"/>
<dbReference type="SUPFAM" id="SSF52317">
    <property type="entry name" value="Class I glutamine amidotransferase-like"/>
    <property type="match status" value="1"/>
</dbReference>
<evidence type="ECO:0000313" key="5">
    <source>
        <dbReference type="Proteomes" id="UP000195208"/>
    </source>
</evidence>
<dbReference type="GO" id="GO:0004049">
    <property type="term" value="F:anthranilate synthase activity"/>
    <property type="evidence" value="ECO:0007669"/>
    <property type="project" value="TreeGrafter"/>
</dbReference>
<name>A0AAW9YT69_9STAP</name>
<dbReference type="Gene3D" id="3.40.50.880">
    <property type="match status" value="1"/>
</dbReference>
<dbReference type="PRINTS" id="PR00097">
    <property type="entry name" value="ANTSNTHASEII"/>
</dbReference>
<dbReference type="PANTHER" id="PTHR43418:SF4">
    <property type="entry name" value="MULTIFUNCTIONAL TRYPTOPHAN BIOSYNTHESIS PROTEIN"/>
    <property type="match status" value="1"/>
</dbReference>
<sequence length="188" mass="21370">MILVIDNYDSFTYNLVDLLHPYDEVNVVYPDDPTLYHYQPDVVVISPGPGHPNDTTHLAEIIEHFKHLPILGICLGAQALYCYYGGTVRVGEKVMHGKMDQLQFQTPSPLYENISEYSDIMRYHSLICDESTLPKALQITGRTIDAIQSFQHQYRLHVGVQYHPESFASPDVAHIIANFIAMARKEGH</sequence>
<dbReference type="RefSeq" id="WP_060551774.1">
    <property type="nucleotide sequence ID" value="NZ_CP009623.1"/>
</dbReference>